<evidence type="ECO:0000313" key="3">
    <source>
        <dbReference type="Proteomes" id="UP000823388"/>
    </source>
</evidence>
<dbReference type="AlphaFoldDB" id="A0A8T0RDD2"/>
<feature type="compositionally biased region" description="Pro residues" evidence="1">
    <location>
        <begin position="79"/>
        <end position="96"/>
    </location>
</feature>
<dbReference type="EMBL" id="CM029047">
    <property type="protein sequence ID" value="KAG2583118.1"/>
    <property type="molecule type" value="Genomic_DNA"/>
</dbReference>
<keyword evidence="3" id="KW-1185">Reference proteome</keyword>
<accession>A0A8T0RDD2</accession>
<evidence type="ECO:0000313" key="2">
    <source>
        <dbReference type="EMBL" id="KAG2583118.1"/>
    </source>
</evidence>
<protein>
    <submittedName>
        <fullName evidence="2">Uncharacterized protein</fullName>
    </submittedName>
</protein>
<organism evidence="2 3">
    <name type="scientific">Panicum virgatum</name>
    <name type="common">Blackwell switchgrass</name>
    <dbReference type="NCBI Taxonomy" id="38727"/>
    <lineage>
        <taxon>Eukaryota</taxon>
        <taxon>Viridiplantae</taxon>
        <taxon>Streptophyta</taxon>
        <taxon>Embryophyta</taxon>
        <taxon>Tracheophyta</taxon>
        <taxon>Spermatophyta</taxon>
        <taxon>Magnoliopsida</taxon>
        <taxon>Liliopsida</taxon>
        <taxon>Poales</taxon>
        <taxon>Poaceae</taxon>
        <taxon>PACMAD clade</taxon>
        <taxon>Panicoideae</taxon>
        <taxon>Panicodae</taxon>
        <taxon>Paniceae</taxon>
        <taxon>Panicinae</taxon>
        <taxon>Panicum</taxon>
        <taxon>Panicum sect. Hiantes</taxon>
    </lineage>
</organism>
<comment type="caution">
    <text evidence="2">The sequence shown here is derived from an EMBL/GenBank/DDBJ whole genome shotgun (WGS) entry which is preliminary data.</text>
</comment>
<gene>
    <name evidence="2" type="ORF">PVAP13_6KG200012</name>
</gene>
<proteinExistence type="predicted"/>
<name>A0A8T0RDD2_PANVG</name>
<sequence>MVPSGMSCATSSPPHRRSTAAHDEQSRHQPSLPQVVLPGNQRTRLRCPGATQHTAAHTPPVLVVPPLQSRHRGEQQLRWPPPPKFWPSPVPLPPQRKAPGTSRSTVRHAWP</sequence>
<dbReference type="Proteomes" id="UP000823388">
    <property type="component" value="Chromosome 6K"/>
</dbReference>
<feature type="region of interest" description="Disordered" evidence="1">
    <location>
        <begin position="1"/>
        <end position="111"/>
    </location>
</feature>
<reference evidence="2" key="1">
    <citation type="submission" date="2020-05" db="EMBL/GenBank/DDBJ databases">
        <title>WGS assembly of Panicum virgatum.</title>
        <authorList>
            <person name="Lovell J.T."/>
            <person name="Jenkins J."/>
            <person name="Shu S."/>
            <person name="Juenger T.E."/>
            <person name="Schmutz J."/>
        </authorList>
    </citation>
    <scope>NUCLEOTIDE SEQUENCE</scope>
    <source>
        <strain evidence="2">AP13</strain>
    </source>
</reference>
<evidence type="ECO:0000256" key="1">
    <source>
        <dbReference type="SAM" id="MobiDB-lite"/>
    </source>
</evidence>